<proteinExistence type="predicted"/>
<dbReference type="Proteomes" id="UP000295497">
    <property type="component" value="Chromosome"/>
</dbReference>
<dbReference type="EMBL" id="CP012672">
    <property type="protein sequence ID" value="AUX37659.1"/>
    <property type="molecule type" value="Genomic_DNA"/>
</dbReference>
<accession>A0A4P2R3M8</accession>
<protein>
    <submittedName>
        <fullName evidence="1">Uncharacterized protein</fullName>
    </submittedName>
</protein>
<dbReference type="AlphaFoldDB" id="A0A4P2R3M8"/>
<reference evidence="1 2" key="1">
    <citation type="submission" date="2015-09" db="EMBL/GenBank/DDBJ databases">
        <title>Sorangium comparison.</title>
        <authorList>
            <person name="Zaburannyi N."/>
            <person name="Bunk B."/>
            <person name="Overmann J."/>
            <person name="Mueller R."/>
        </authorList>
    </citation>
    <scope>NUCLEOTIDE SEQUENCE [LARGE SCALE GENOMIC DNA]</scope>
    <source>
        <strain evidence="1 2">So ce836</strain>
    </source>
</reference>
<evidence type="ECO:0000313" key="1">
    <source>
        <dbReference type="EMBL" id="AUX37659.1"/>
    </source>
</evidence>
<gene>
    <name evidence="1" type="ORF">SOCE836_098890</name>
</gene>
<name>A0A4P2R3M8_SORCE</name>
<organism evidence="1 2">
    <name type="scientific">Sorangium cellulosum</name>
    <name type="common">Polyangium cellulosum</name>
    <dbReference type="NCBI Taxonomy" id="56"/>
    <lineage>
        <taxon>Bacteria</taxon>
        <taxon>Pseudomonadati</taxon>
        <taxon>Myxococcota</taxon>
        <taxon>Polyangia</taxon>
        <taxon>Polyangiales</taxon>
        <taxon>Polyangiaceae</taxon>
        <taxon>Sorangium</taxon>
    </lineage>
</organism>
<evidence type="ECO:0000313" key="2">
    <source>
        <dbReference type="Proteomes" id="UP000295497"/>
    </source>
</evidence>
<sequence length="136" mass="15883">MTLGAQGGGQFYCRKGVKSYCRLTDVPLWHYDAHWEVFERIGVPCEIVEASTNEDVEGDLEPEPFARCWFEPHTARDYTLMHIFLHELGHHQDARTLRRGARGDRGEDYAEAFAFQREQELWPRYRAAFGRPARSH</sequence>